<dbReference type="InterPro" id="IPR012337">
    <property type="entry name" value="RNaseH-like_sf"/>
</dbReference>
<dbReference type="InterPro" id="IPR036397">
    <property type="entry name" value="RNaseH_sf"/>
</dbReference>
<evidence type="ECO:0000256" key="1">
    <source>
        <dbReference type="SAM" id="Phobius"/>
    </source>
</evidence>
<name>A0ABR2DI05_9ROSI</name>
<keyword evidence="1" id="KW-0472">Membrane</keyword>
<protein>
    <recommendedName>
        <fullName evidence="2">RNase H type-1 domain-containing protein</fullName>
    </recommendedName>
</protein>
<dbReference type="InterPro" id="IPR044730">
    <property type="entry name" value="RNase_H-like_dom_plant"/>
</dbReference>
<keyword evidence="1" id="KW-1133">Transmembrane helix</keyword>
<dbReference type="Proteomes" id="UP001472677">
    <property type="component" value="Unassembled WGS sequence"/>
</dbReference>
<organism evidence="3 4">
    <name type="scientific">Hibiscus sabdariffa</name>
    <name type="common">roselle</name>
    <dbReference type="NCBI Taxonomy" id="183260"/>
    <lineage>
        <taxon>Eukaryota</taxon>
        <taxon>Viridiplantae</taxon>
        <taxon>Streptophyta</taxon>
        <taxon>Embryophyta</taxon>
        <taxon>Tracheophyta</taxon>
        <taxon>Spermatophyta</taxon>
        <taxon>Magnoliopsida</taxon>
        <taxon>eudicotyledons</taxon>
        <taxon>Gunneridae</taxon>
        <taxon>Pentapetalae</taxon>
        <taxon>rosids</taxon>
        <taxon>malvids</taxon>
        <taxon>Malvales</taxon>
        <taxon>Malvaceae</taxon>
        <taxon>Malvoideae</taxon>
        <taxon>Hibiscus</taxon>
    </lineage>
</organism>
<keyword evidence="4" id="KW-1185">Reference proteome</keyword>
<comment type="caution">
    <text evidence="3">The sequence shown here is derived from an EMBL/GenBank/DDBJ whole genome shotgun (WGS) entry which is preliminary data.</text>
</comment>
<dbReference type="CDD" id="cd06222">
    <property type="entry name" value="RNase_H_like"/>
    <property type="match status" value="1"/>
</dbReference>
<feature type="transmembrane region" description="Helical" evidence="1">
    <location>
        <begin position="12"/>
        <end position="38"/>
    </location>
</feature>
<dbReference type="EMBL" id="JBBPBM010000028">
    <property type="protein sequence ID" value="KAK8538177.1"/>
    <property type="molecule type" value="Genomic_DNA"/>
</dbReference>
<dbReference type="PANTHER" id="PTHR47723">
    <property type="entry name" value="OS05G0353850 PROTEIN"/>
    <property type="match status" value="1"/>
</dbReference>
<keyword evidence="1" id="KW-0812">Transmembrane</keyword>
<gene>
    <name evidence="3" type="ORF">V6N12_044313</name>
</gene>
<dbReference type="InterPro" id="IPR002156">
    <property type="entry name" value="RNaseH_domain"/>
</dbReference>
<evidence type="ECO:0000259" key="2">
    <source>
        <dbReference type="Pfam" id="PF13456"/>
    </source>
</evidence>
<dbReference type="SUPFAM" id="SSF53098">
    <property type="entry name" value="Ribonuclease H-like"/>
    <property type="match status" value="1"/>
</dbReference>
<evidence type="ECO:0000313" key="4">
    <source>
        <dbReference type="Proteomes" id="UP001472677"/>
    </source>
</evidence>
<evidence type="ECO:0000313" key="3">
    <source>
        <dbReference type="EMBL" id="KAK8538177.1"/>
    </source>
</evidence>
<dbReference type="PANTHER" id="PTHR47723:SF19">
    <property type="entry name" value="POLYNUCLEOTIDYL TRANSFERASE, RIBONUCLEASE H-LIKE SUPERFAMILY PROTEIN"/>
    <property type="match status" value="1"/>
</dbReference>
<reference evidence="3 4" key="1">
    <citation type="journal article" date="2024" name="G3 (Bethesda)">
        <title>Genome assembly of Hibiscus sabdariffa L. provides insights into metabolisms of medicinal natural products.</title>
        <authorList>
            <person name="Kim T."/>
        </authorList>
    </citation>
    <scope>NUCLEOTIDE SEQUENCE [LARGE SCALE GENOMIC DNA]</scope>
    <source>
        <strain evidence="3">TK-2024</strain>
        <tissue evidence="3">Old leaves</tissue>
    </source>
</reference>
<accession>A0ABR2DI05</accession>
<dbReference type="Pfam" id="PF13456">
    <property type="entry name" value="RVT_3"/>
    <property type="match status" value="1"/>
</dbReference>
<dbReference type="InterPro" id="IPR053151">
    <property type="entry name" value="RNase_H-like"/>
</dbReference>
<dbReference type="Gene3D" id="3.30.420.10">
    <property type="entry name" value="Ribonuclease H-like superfamily/Ribonuclease H"/>
    <property type="match status" value="1"/>
</dbReference>
<feature type="domain" description="RNase H type-1" evidence="2">
    <location>
        <begin position="106"/>
        <end position="224"/>
    </location>
</feature>
<sequence length="272" mass="30603">MLSVYAVGYHLIYLAQVVDAIMSLSSIFCVIVLLVDVYDSPSFLLWKRRNDFIFTGNCLPLPDVNRIGLAWASYFADATFVPPSSLQPRFDSFQWQAPPCDFLCLNTDAADSFPARLGTIEGVFRDSSGVWDKGFCKSIGIISLLQAELWNILARLQLAWSMGISCLQVQYDSSIVVRLVLEHMMSTSSSPLIHAIVMLSNRDWPIVFTRVPCKQNMVADSLSKVFPAQHYNLTIFDATSEIIRPLLDRDRDGPPYYRRSLTASSLNFHSLS</sequence>
<proteinExistence type="predicted"/>